<protein>
    <recommendedName>
        <fullName evidence="1 9">Nucleoprotein</fullName>
        <shortName evidence="9">NP</shortName>
        <shortName evidence="9">Protein N</shortName>
    </recommendedName>
    <alternativeName>
        <fullName evidence="8 9">Nucleocapsid protein</fullName>
    </alternativeName>
</protein>
<keyword evidence="2 9" id="KW-1139">Helical capsid protein</keyword>
<keyword evidence="6 9" id="KW-0543">Viral nucleoprotein</keyword>
<evidence type="ECO:0000313" key="11">
    <source>
        <dbReference type="EMBL" id="DAZ90714.1"/>
    </source>
</evidence>
<keyword evidence="7 9" id="KW-0687">Ribonucleoprotein</keyword>
<dbReference type="GO" id="GO:0030430">
    <property type="term" value="C:host cell cytoplasm"/>
    <property type="evidence" value="ECO:0007669"/>
    <property type="project" value="UniProtKB-SubCell"/>
</dbReference>
<comment type="similarity">
    <text evidence="9">Belongs to the nucleorhabdovirus nucleocapsid protein family.</text>
</comment>
<sequence length="439" mass="50760">MDQEAFDRLLRSTNIAREANPVNLPADEPARARQNEPEQVPTLRVNAPLPAAPNPRVEAFLQRRLIPLEEIQNNVDYFDLPYKVESEHEFNDLQPGPRKMLNLYELTDEEVITLGTRTLVAFKNQITERDVYALFLLTYNLKNKEGMRLFSDIPIELQNIEDQPELETIPSRRIKTITDLTVFRIKDYADEVNDSLILRNAFCFVAATFMRLFTKSAVNFTLISNHVMRTFESLYSADFPFEFHHPRMDAITAIKAYMESSELARNTLYGILYSAEEEGTGSNIKDYLFRIHLRFTGMHAYVLFCRLMETLKLSSKTLAACLHTSKFTTELRAISDLLEKFLKSEDADKRLQMWKYGRLFNPKFFTVIQTKQCQFFVLILATLLHMVAPEQNAQIFLIASLGQMGEVQKTVARAFATRAYKMVVQSSYDFNYEGLQDVI</sequence>
<dbReference type="GO" id="GO:1990904">
    <property type="term" value="C:ribonucleoprotein complex"/>
    <property type="evidence" value="ECO:0007669"/>
    <property type="project" value="UniProtKB-UniRule"/>
</dbReference>
<dbReference type="Pfam" id="PF03216">
    <property type="entry name" value="Rhabdo_ncap_2"/>
    <property type="match status" value="1"/>
</dbReference>
<name>A0A9N6YJD7_9RHAB</name>
<evidence type="ECO:0000256" key="4">
    <source>
        <dbReference type="ARBA" id="ARBA00022844"/>
    </source>
</evidence>
<keyword evidence="4 9" id="KW-0946">Virion</keyword>
<dbReference type="EMBL" id="BK061767">
    <property type="protein sequence ID" value="DAZ90714.1"/>
    <property type="molecule type" value="Viral_cRNA"/>
</dbReference>
<comment type="subunit">
    <text evidence="9">Homomultimerizes to form the nucleocapsid. Binds to viral genomic RNA.</text>
</comment>
<keyword evidence="9" id="KW-1035">Host cytoplasm</keyword>
<keyword evidence="5 9" id="KW-0694">RNA-binding</keyword>
<dbReference type="InterPro" id="IPR004902">
    <property type="entry name" value="Rhabdo_ncap_2"/>
</dbReference>
<dbReference type="GO" id="GO:0019013">
    <property type="term" value="C:viral nucleocapsid"/>
    <property type="evidence" value="ECO:0007669"/>
    <property type="project" value="UniProtKB-UniRule"/>
</dbReference>
<proteinExistence type="inferred from homology"/>
<evidence type="ECO:0000256" key="3">
    <source>
        <dbReference type="ARBA" id="ARBA00022561"/>
    </source>
</evidence>
<evidence type="ECO:0000256" key="8">
    <source>
        <dbReference type="ARBA" id="ARBA00033344"/>
    </source>
</evidence>
<organism evidence="11">
    <name type="scientific">Erysimum virus 1</name>
    <dbReference type="NCBI Taxonomy" id="2977967"/>
    <lineage>
        <taxon>Viruses</taxon>
        <taxon>Riboviria</taxon>
        <taxon>Orthornavirae</taxon>
        <taxon>Negarnaviricota</taxon>
        <taxon>Haploviricotina</taxon>
        <taxon>Monjiviricetes</taxon>
        <taxon>Mononegavirales</taxon>
        <taxon>Rhabdoviridae</taxon>
        <taxon>Betarhabdovirinae</taxon>
        <taxon>Varicosavirus</taxon>
        <taxon>Varicosavirus erysimi</taxon>
    </lineage>
</organism>
<evidence type="ECO:0000256" key="6">
    <source>
        <dbReference type="ARBA" id="ARBA00023086"/>
    </source>
</evidence>
<evidence type="ECO:0000256" key="9">
    <source>
        <dbReference type="RuleBase" id="RU369108"/>
    </source>
</evidence>
<feature type="region of interest" description="Disordered" evidence="10">
    <location>
        <begin position="17"/>
        <end position="41"/>
    </location>
</feature>
<comment type="subcellular location">
    <subcellularLocation>
        <location evidence="9">Virion</location>
    </subcellularLocation>
    <subcellularLocation>
        <location evidence="9">Host cytoplasm</location>
    </subcellularLocation>
</comment>
<comment type="function">
    <text evidence="9">Encapsidates the genome, protecting it from nucleases. The encapsidated genomic RNA is termed the nucleocapsid (NC) and serves as template for viral transcription and replication.</text>
</comment>
<evidence type="ECO:0000256" key="5">
    <source>
        <dbReference type="ARBA" id="ARBA00022884"/>
    </source>
</evidence>
<dbReference type="GO" id="GO:0003723">
    <property type="term" value="F:RNA binding"/>
    <property type="evidence" value="ECO:0007669"/>
    <property type="project" value="UniProtKB-UniRule"/>
</dbReference>
<keyword evidence="3 9" id="KW-0167">Capsid protein</keyword>
<accession>A0A9N6YJD7</accession>
<evidence type="ECO:0000256" key="10">
    <source>
        <dbReference type="SAM" id="MobiDB-lite"/>
    </source>
</evidence>
<evidence type="ECO:0000256" key="7">
    <source>
        <dbReference type="ARBA" id="ARBA00023274"/>
    </source>
</evidence>
<evidence type="ECO:0000256" key="2">
    <source>
        <dbReference type="ARBA" id="ARBA00022497"/>
    </source>
</evidence>
<reference evidence="11" key="1">
    <citation type="journal article" date="2022" name="bioRxiv">
        <title>Unlocking the hidden genetic diversity of varicosaviruses, the neglected plant rhabdoviruses.</title>
        <authorList>
            <person name="Bejerman N."/>
            <person name="Dietzgen R.G."/>
            <person name="Debat H."/>
        </authorList>
    </citation>
    <scope>NUCLEOTIDE SEQUENCE</scope>
</reference>
<dbReference type="GO" id="GO:0019029">
    <property type="term" value="C:helical viral capsid"/>
    <property type="evidence" value="ECO:0007669"/>
    <property type="project" value="UniProtKB-UniRule"/>
</dbReference>
<evidence type="ECO:0000256" key="1">
    <source>
        <dbReference type="ARBA" id="ARBA00014389"/>
    </source>
</evidence>